<dbReference type="SMART" id="SM01267">
    <property type="entry name" value="LAG1_DNAbind"/>
    <property type="match status" value="1"/>
</dbReference>
<gene>
    <name evidence="9" type="ORF">R3P38DRAFT_3311656</name>
</gene>
<dbReference type="GO" id="GO:0001228">
    <property type="term" value="F:DNA-binding transcription activator activity, RNA polymerase II-specific"/>
    <property type="evidence" value="ECO:0007669"/>
    <property type="project" value="InterPro"/>
</dbReference>
<evidence type="ECO:0000256" key="4">
    <source>
        <dbReference type="ARBA" id="ARBA00023125"/>
    </source>
</evidence>
<dbReference type="InterPro" id="IPR040159">
    <property type="entry name" value="CLS_fam"/>
</dbReference>
<keyword evidence="4" id="KW-0238">DNA-binding</keyword>
<evidence type="ECO:0000313" key="9">
    <source>
        <dbReference type="EMBL" id="KAK7037105.1"/>
    </source>
</evidence>
<protein>
    <submittedName>
        <fullName evidence="9">Beta-trefoil</fullName>
    </submittedName>
</protein>
<dbReference type="Pfam" id="PF09271">
    <property type="entry name" value="LAG1-DNAbind"/>
    <property type="match status" value="1"/>
</dbReference>
<dbReference type="InterPro" id="IPR015350">
    <property type="entry name" value="Beta-trefoil_DNA-bd_dom"/>
</dbReference>
<dbReference type="InterPro" id="IPR008967">
    <property type="entry name" value="p53-like_TF_DNA-bd_sf"/>
</dbReference>
<dbReference type="Proteomes" id="UP001362999">
    <property type="component" value="Unassembled WGS sequence"/>
</dbReference>
<evidence type="ECO:0000256" key="6">
    <source>
        <dbReference type="ARBA" id="ARBA00023242"/>
    </source>
</evidence>
<dbReference type="Gene3D" id="2.80.10.50">
    <property type="match status" value="1"/>
</dbReference>
<dbReference type="PANTHER" id="PTHR10665">
    <property type="entry name" value="RECOMBINING BINDING PROTEIN SUPPRESSOR OF HAIRLESS"/>
    <property type="match status" value="1"/>
</dbReference>
<dbReference type="GO" id="GO:0005634">
    <property type="term" value="C:nucleus"/>
    <property type="evidence" value="ECO:0007669"/>
    <property type="project" value="UniProtKB-SubCell"/>
</dbReference>
<dbReference type="Gene3D" id="2.60.40.1450">
    <property type="entry name" value="LAG1, DNA binding domain"/>
    <property type="match status" value="1"/>
</dbReference>
<sequence>MTLTEDPRAKIRHNIRDYVSEDLEKAKPTPRTVTHFRDMIMTTVVCLHAAVARKSYGKERRFLCPPPRFLVEGPAWQMKRQVLTMSVVSEHSENLCEHTEPLDSNMTSTFKALYISGEARTKSIQLSLKISEPSNVESNPGHTWATFNSAPILAIAKRSTTTFKKSTWIVSGKPVSLFHRIHAQTLSTKYMTMEHGTLSASKDAWSAFNMQIVLPATDTLSTVRPYNRFSGQLHPITHGCSIILTDTCSGISSPPLIVTKVSKGTACQNDGSPVNQMEKIALRRVNPDGTRCYLSTPRLASAGREDNLQLSATGSSEQGESYALLFQPPHTRHRVENGVQIEVDDLDDHLCWTIVGISKLQYTFFDARALNDSSPHMPITPFPTLSRSPAYCEIRNTLELTGNLSYADPTTGERLLLDIYIGSLGPLPTCTHQGPHPVAVVQMPSIEEVVRALEKDTAMAAEGSSLPLLFIRPTDSVGYRMGPTIGLLHQALRVL</sequence>
<evidence type="ECO:0000259" key="8">
    <source>
        <dbReference type="SMART" id="SM01268"/>
    </source>
</evidence>
<dbReference type="InterPro" id="IPR036358">
    <property type="entry name" value="BTD_sf"/>
</dbReference>
<dbReference type="SUPFAM" id="SSF49417">
    <property type="entry name" value="p53-like transcription factors"/>
    <property type="match status" value="1"/>
</dbReference>
<evidence type="ECO:0000259" key="7">
    <source>
        <dbReference type="SMART" id="SM01267"/>
    </source>
</evidence>
<comment type="caution">
    <text evidence="9">The sequence shown here is derived from an EMBL/GenBank/DDBJ whole genome shotgun (WGS) entry which is preliminary data.</text>
</comment>
<keyword evidence="10" id="KW-1185">Reference proteome</keyword>
<evidence type="ECO:0000256" key="3">
    <source>
        <dbReference type="ARBA" id="ARBA00023015"/>
    </source>
</evidence>
<reference evidence="9 10" key="1">
    <citation type="journal article" date="2024" name="J Genomics">
        <title>Draft genome sequencing and assembly of Favolaschia claudopus CIRM-BRFM 2984 isolated from oak limbs.</title>
        <authorList>
            <person name="Navarro D."/>
            <person name="Drula E."/>
            <person name="Chaduli D."/>
            <person name="Cazenave R."/>
            <person name="Ahrendt S."/>
            <person name="Wang J."/>
            <person name="Lipzen A."/>
            <person name="Daum C."/>
            <person name="Barry K."/>
            <person name="Grigoriev I.V."/>
            <person name="Favel A."/>
            <person name="Rosso M.N."/>
            <person name="Martin F."/>
        </authorList>
    </citation>
    <scope>NUCLEOTIDE SEQUENCE [LARGE SCALE GENOMIC DNA]</scope>
    <source>
        <strain evidence="9 10">CIRM-BRFM 2984</strain>
    </source>
</reference>
<comment type="similarity">
    <text evidence="2">Belongs to the Su(H) family.</text>
</comment>
<dbReference type="SMART" id="SM01268">
    <property type="entry name" value="BTD"/>
    <property type="match status" value="1"/>
</dbReference>
<keyword evidence="5" id="KW-0804">Transcription</keyword>
<name>A0AAW0CDY3_9AGAR</name>
<dbReference type="Pfam" id="PF09270">
    <property type="entry name" value="BTD"/>
    <property type="match status" value="1"/>
</dbReference>
<dbReference type="InterPro" id="IPR015351">
    <property type="entry name" value="RBP-J/Cbf11/Cbf12_DNA-bd"/>
</dbReference>
<dbReference type="InterPro" id="IPR037095">
    <property type="entry name" value="RBP-J/Cbf11_DNA-bd_sf"/>
</dbReference>
<feature type="domain" description="RBP-J/Cbf11/Cbf12 DNA binding" evidence="7">
    <location>
        <begin position="43"/>
        <end position="167"/>
    </location>
</feature>
<dbReference type="SUPFAM" id="SSF110217">
    <property type="entry name" value="DNA-binding protein LAG-1 (CSL)"/>
    <property type="match status" value="1"/>
</dbReference>
<evidence type="ECO:0000313" key="10">
    <source>
        <dbReference type="Proteomes" id="UP001362999"/>
    </source>
</evidence>
<accession>A0AAW0CDY3</accession>
<evidence type="ECO:0000256" key="5">
    <source>
        <dbReference type="ARBA" id="ARBA00023163"/>
    </source>
</evidence>
<keyword evidence="6" id="KW-0539">Nucleus</keyword>
<organism evidence="9 10">
    <name type="scientific">Favolaschia claudopus</name>
    <dbReference type="NCBI Taxonomy" id="2862362"/>
    <lineage>
        <taxon>Eukaryota</taxon>
        <taxon>Fungi</taxon>
        <taxon>Dikarya</taxon>
        <taxon>Basidiomycota</taxon>
        <taxon>Agaricomycotina</taxon>
        <taxon>Agaricomycetes</taxon>
        <taxon>Agaricomycetidae</taxon>
        <taxon>Agaricales</taxon>
        <taxon>Marasmiineae</taxon>
        <taxon>Mycenaceae</taxon>
        <taxon>Favolaschia</taxon>
    </lineage>
</organism>
<comment type="subcellular location">
    <subcellularLocation>
        <location evidence="1">Nucleus</location>
    </subcellularLocation>
</comment>
<evidence type="ECO:0000256" key="2">
    <source>
        <dbReference type="ARBA" id="ARBA00009704"/>
    </source>
</evidence>
<evidence type="ECO:0000256" key="1">
    <source>
        <dbReference type="ARBA" id="ARBA00004123"/>
    </source>
</evidence>
<feature type="domain" description="Beta-trefoil DNA-binding" evidence="8">
    <location>
        <begin position="167"/>
        <end position="352"/>
    </location>
</feature>
<dbReference type="AlphaFoldDB" id="A0AAW0CDY3"/>
<proteinExistence type="inferred from homology"/>
<dbReference type="GO" id="GO:0000978">
    <property type="term" value="F:RNA polymerase II cis-regulatory region sequence-specific DNA binding"/>
    <property type="evidence" value="ECO:0007669"/>
    <property type="project" value="InterPro"/>
</dbReference>
<keyword evidence="3" id="KW-0805">Transcription regulation</keyword>
<dbReference type="EMBL" id="JAWWNJ010000018">
    <property type="protein sequence ID" value="KAK7037105.1"/>
    <property type="molecule type" value="Genomic_DNA"/>
</dbReference>